<keyword evidence="3" id="KW-1185">Reference proteome</keyword>
<dbReference type="AlphaFoldDB" id="A0AAE0EGZ3"/>
<comment type="caution">
    <text evidence="2">The sequence shown here is derived from an EMBL/GenBank/DDBJ whole genome shotgun (WGS) entry which is preliminary data.</text>
</comment>
<dbReference type="Proteomes" id="UP001281410">
    <property type="component" value="Unassembled WGS sequence"/>
</dbReference>
<reference evidence="2" key="1">
    <citation type="journal article" date="2023" name="Plant J.">
        <title>Genome sequences and population genomics provide insights into the demographic history, inbreeding, and mutation load of two 'living fossil' tree species of Dipteronia.</title>
        <authorList>
            <person name="Feng Y."/>
            <person name="Comes H.P."/>
            <person name="Chen J."/>
            <person name="Zhu S."/>
            <person name="Lu R."/>
            <person name="Zhang X."/>
            <person name="Li P."/>
            <person name="Qiu J."/>
            <person name="Olsen K.M."/>
            <person name="Qiu Y."/>
        </authorList>
    </citation>
    <scope>NUCLEOTIDE SEQUENCE</scope>
    <source>
        <strain evidence="2">NBL</strain>
    </source>
</reference>
<feature type="region of interest" description="Disordered" evidence="1">
    <location>
        <begin position="1"/>
        <end position="48"/>
    </location>
</feature>
<feature type="compositionally biased region" description="Basic and acidic residues" evidence="1">
    <location>
        <begin position="1"/>
        <end position="22"/>
    </location>
</feature>
<gene>
    <name evidence="2" type="ORF">Dsin_005952</name>
</gene>
<name>A0AAE0EGZ3_9ROSI</name>
<organism evidence="2 3">
    <name type="scientific">Dipteronia sinensis</name>
    <dbReference type="NCBI Taxonomy" id="43782"/>
    <lineage>
        <taxon>Eukaryota</taxon>
        <taxon>Viridiplantae</taxon>
        <taxon>Streptophyta</taxon>
        <taxon>Embryophyta</taxon>
        <taxon>Tracheophyta</taxon>
        <taxon>Spermatophyta</taxon>
        <taxon>Magnoliopsida</taxon>
        <taxon>eudicotyledons</taxon>
        <taxon>Gunneridae</taxon>
        <taxon>Pentapetalae</taxon>
        <taxon>rosids</taxon>
        <taxon>malvids</taxon>
        <taxon>Sapindales</taxon>
        <taxon>Sapindaceae</taxon>
        <taxon>Hippocastanoideae</taxon>
        <taxon>Acereae</taxon>
        <taxon>Dipteronia</taxon>
    </lineage>
</organism>
<sequence length="280" mass="32619">MKGDQIMEKEVASGDKESEGRRNQSNLSMLRRGRKAPVLTEKHGMKTRSAKAQGMEVEVSSKKESQAVRKNRAEWNLEEEVVKGIGNVTNVECPFCKSGNETIDHHFLHCDWSRALWIEVMRWWDVNWCHNRTFLQWKGGWEGLCPAAKHDRASYSLFYAVVWTTWEVRNKLVFEGKKTMIEQAIDMVKFRVVWWFKHCGKGSMVPITSLLLNIKELYVETKCVKKFGIEDWIPPMMGKFKFNVDDSFRGKLRPVRIGGVLRASKGRRFVYFHRLLGTKT</sequence>
<evidence type="ECO:0008006" key="4">
    <source>
        <dbReference type="Google" id="ProtNLM"/>
    </source>
</evidence>
<proteinExistence type="predicted"/>
<evidence type="ECO:0000313" key="2">
    <source>
        <dbReference type="EMBL" id="KAK3226090.1"/>
    </source>
</evidence>
<dbReference type="EMBL" id="JANJYJ010000002">
    <property type="protein sequence ID" value="KAK3226090.1"/>
    <property type="molecule type" value="Genomic_DNA"/>
</dbReference>
<protein>
    <recommendedName>
        <fullName evidence="4">Reverse transcriptase zinc-binding domain-containing protein</fullName>
    </recommendedName>
</protein>
<evidence type="ECO:0000256" key="1">
    <source>
        <dbReference type="SAM" id="MobiDB-lite"/>
    </source>
</evidence>
<evidence type="ECO:0000313" key="3">
    <source>
        <dbReference type="Proteomes" id="UP001281410"/>
    </source>
</evidence>
<accession>A0AAE0EGZ3</accession>